<feature type="domain" description="Multidrug resistance protein MdtA-like alpha-helical hairpin" evidence="2">
    <location>
        <begin position="96"/>
        <end position="164"/>
    </location>
</feature>
<dbReference type="EMBL" id="VSSQ01001304">
    <property type="protein sequence ID" value="MPM07141.1"/>
    <property type="molecule type" value="Genomic_DNA"/>
</dbReference>
<feature type="domain" description="Multidrug resistance protein MdtA-like barrel-sandwich hybrid" evidence="3">
    <location>
        <begin position="56"/>
        <end position="191"/>
    </location>
</feature>
<dbReference type="InterPro" id="IPR006143">
    <property type="entry name" value="RND_pump_MFP"/>
</dbReference>
<evidence type="ECO:0000259" key="5">
    <source>
        <dbReference type="Pfam" id="PF25967"/>
    </source>
</evidence>
<comment type="subcellular location">
    <subcellularLocation>
        <location evidence="1">Cell envelope</location>
    </subcellularLocation>
</comment>
<proteinExistence type="predicted"/>
<evidence type="ECO:0000259" key="3">
    <source>
        <dbReference type="Pfam" id="PF25917"/>
    </source>
</evidence>
<dbReference type="Gene3D" id="2.40.50.100">
    <property type="match status" value="1"/>
</dbReference>
<evidence type="ECO:0000256" key="1">
    <source>
        <dbReference type="ARBA" id="ARBA00004196"/>
    </source>
</evidence>
<comment type="caution">
    <text evidence="6">The sequence shown here is derived from an EMBL/GenBank/DDBJ whole genome shotgun (WGS) entry which is preliminary data.</text>
</comment>
<feature type="domain" description="Multidrug resistance protein MdtA-like C-terminal permuted SH3" evidence="5">
    <location>
        <begin position="290"/>
        <end position="350"/>
    </location>
</feature>
<dbReference type="AlphaFoldDB" id="A0A644WU82"/>
<feature type="domain" description="Multidrug resistance protein MdtA-like beta-barrel" evidence="4">
    <location>
        <begin position="201"/>
        <end position="274"/>
    </location>
</feature>
<dbReference type="PROSITE" id="PS51257">
    <property type="entry name" value="PROKAR_LIPOPROTEIN"/>
    <property type="match status" value="1"/>
</dbReference>
<dbReference type="Pfam" id="PF25967">
    <property type="entry name" value="RND-MFP_C"/>
    <property type="match status" value="1"/>
</dbReference>
<evidence type="ECO:0000313" key="6">
    <source>
        <dbReference type="EMBL" id="MPM07141.1"/>
    </source>
</evidence>
<dbReference type="Pfam" id="PF25944">
    <property type="entry name" value="Beta-barrel_RND"/>
    <property type="match status" value="1"/>
</dbReference>
<evidence type="ECO:0000259" key="4">
    <source>
        <dbReference type="Pfam" id="PF25944"/>
    </source>
</evidence>
<dbReference type="InterPro" id="IPR058625">
    <property type="entry name" value="MdtA-like_BSH"/>
</dbReference>
<dbReference type="NCBIfam" id="TIGR01730">
    <property type="entry name" value="RND_mfp"/>
    <property type="match status" value="1"/>
</dbReference>
<dbReference type="GO" id="GO:0022857">
    <property type="term" value="F:transmembrane transporter activity"/>
    <property type="evidence" value="ECO:0007669"/>
    <property type="project" value="InterPro"/>
</dbReference>
<reference evidence="6" key="1">
    <citation type="submission" date="2019-08" db="EMBL/GenBank/DDBJ databases">
        <authorList>
            <person name="Kucharzyk K."/>
            <person name="Murdoch R.W."/>
            <person name="Higgins S."/>
            <person name="Loffler F."/>
        </authorList>
    </citation>
    <scope>NUCLEOTIDE SEQUENCE</scope>
</reference>
<accession>A0A644WU82</accession>
<sequence>MHRLFVCCVLTMALLSCKNNQTNQNQSIAEIPVIRIKPSNTVFNNNIVAEIQAVKNVEIRSRIKGYLEQIMVDEGKEVRKGQPLFKISSPEYTAEYTKAQATLKRAIAEEKAARLEVERVEMLAAKNVVVKSELVLVQSKADIAKAAVDEARATLKNAEAFLNFSTITAPFDGVVNRIPLKIGSLINEGDLLTSVSDISSIYAYFYLSEAEYLKYLKAKTKGDSVPDERNIHLKLADGSQYKHVGIVETVASEIEGTTGAIAFRARFINPEKMIKHGASGTITLETNMGDVIMIPQKSVMEIQNKNYVFVVDKSNKVKMRSVALGKRIGFNYIVQHGVAKEELIVYEGVQLLRDGNEIKPIEKNVKN</sequence>
<protein>
    <submittedName>
        <fullName evidence="6">Efflux pump periplasmic linker BepF</fullName>
    </submittedName>
</protein>
<dbReference type="Gene3D" id="2.40.420.20">
    <property type="match status" value="1"/>
</dbReference>
<gene>
    <name evidence="6" type="primary">bepF_5</name>
    <name evidence="6" type="ORF">SDC9_53447</name>
</gene>
<dbReference type="PANTHER" id="PTHR30158:SF23">
    <property type="entry name" value="MULTIDRUG RESISTANCE PROTEIN MEXA"/>
    <property type="match status" value="1"/>
</dbReference>
<dbReference type="Pfam" id="PF25876">
    <property type="entry name" value="HH_MFP_RND"/>
    <property type="match status" value="1"/>
</dbReference>
<dbReference type="SUPFAM" id="SSF111369">
    <property type="entry name" value="HlyD-like secretion proteins"/>
    <property type="match status" value="1"/>
</dbReference>
<dbReference type="GO" id="GO:0030313">
    <property type="term" value="C:cell envelope"/>
    <property type="evidence" value="ECO:0007669"/>
    <property type="project" value="UniProtKB-SubCell"/>
</dbReference>
<dbReference type="InterPro" id="IPR058626">
    <property type="entry name" value="MdtA-like_b-barrel"/>
</dbReference>
<dbReference type="GO" id="GO:0005886">
    <property type="term" value="C:plasma membrane"/>
    <property type="evidence" value="ECO:0007669"/>
    <property type="project" value="TreeGrafter"/>
</dbReference>
<dbReference type="Gene3D" id="2.40.30.170">
    <property type="match status" value="1"/>
</dbReference>
<evidence type="ECO:0000259" key="2">
    <source>
        <dbReference type="Pfam" id="PF25876"/>
    </source>
</evidence>
<dbReference type="InterPro" id="IPR058627">
    <property type="entry name" value="MdtA-like_C"/>
</dbReference>
<organism evidence="6">
    <name type="scientific">bioreactor metagenome</name>
    <dbReference type="NCBI Taxonomy" id="1076179"/>
    <lineage>
        <taxon>unclassified sequences</taxon>
        <taxon>metagenomes</taxon>
        <taxon>ecological metagenomes</taxon>
    </lineage>
</organism>
<dbReference type="PANTHER" id="PTHR30158">
    <property type="entry name" value="ACRA/E-RELATED COMPONENT OF DRUG EFFLUX TRANSPORTER"/>
    <property type="match status" value="1"/>
</dbReference>
<name>A0A644WU82_9ZZZZ</name>
<dbReference type="Gene3D" id="1.10.287.470">
    <property type="entry name" value="Helix hairpin bin"/>
    <property type="match status" value="1"/>
</dbReference>
<dbReference type="InterPro" id="IPR058624">
    <property type="entry name" value="MdtA-like_HH"/>
</dbReference>
<dbReference type="GO" id="GO:0046677">
    <property type="term" value="P:response to antibiotic"/>
    <property type="evidence" value="ECO:0007669"/>
    <property type="project" value="TreeGrafter"/>
</dbReference>
<dbReference type="Pfam" id="PF25917">
    <property type="entry name" value="BSH_RND"/>
    <property type="match status" value="1"/>
</dbReference>